<dbReference type="AlphaFoldDB" id="A0A4U8QBB6"/>
<dbReference type="Gene3D" id="3.40.50.300">
    <property type="entry name" value="P-loop containing nucleotide triphosphate hydrolases"/>
    <property type="match status" value="1"/>
</dbReference>
<accession>A0A4U8QBB6</accession>
<evidence type="ECO:0000313" key="7">
    <source>
        <dbReference type="Proteomes" id="UP000306509"/>
    </source>
</evidence>
<keyword evidence="4" id="KW-0812">Transmembrane</keyword>
<dbReference type="SUPFAM" id="SSF52540">
    <property type="entry name" value="P-loop containing nucleoside triphosphate hydrolases"/>
    <property type="match status" value="1"/>
</dbReference>
<feature type="binding site" evidence="3">
    <location>
        <begin position="234"/>
        <end position="241"/>
    </location>
    <ligand>
        <name>ATP</name>
        <dbReference type="ChEBI" id="CHEBI:30616"/>
    </ligand>
</feature>
<comment type="caution">
    <text evidence="6">The sequence shown here is derived from an EMBL/GenBank/DDBJ whole genome shotgun (WGS) entry which is preliminary data.</text>
</comment>
<feature type="domain" description="FtsK" evidence="5">
    <location>
        <begin position="217"/>
        <end position="398"/>
    </location>
</feature>
<evidence type="ECO:0000259" key="5">
    <source>
        <dbReference type="PROSITE" id="PS50901"/>
    </source>
</evidence>
<feature type="transmembrane region" description="Helical" evidence="4">
    <location>
        <begin position="20"/>
        <end position="38"/>
    </location>
</feature>
<keyword evidence="4" id="KW-0472">Membrane</keyword>
<dbReference type="InterPro" id="IPR002543">
    <property type="entry name" value="FtsK_dom"/>
</dbReference>
<dbReference type="GO" id="GO:0005524">
    <property type="term" value="F:ATP binding"/>
    <property type="evidence" value="ECO:0007669"/>
    <property type="project" value="UniProtKB-UniRule"/>
</dbReference>
<dbReference type="InterPro" id="IPR027417">
    <property type="entry name" value="P-loop_NTPase"/>
</dbReference>
<dbReference type="PANTHER" id="PTHR22683:SF47">
    <property type="entry name" value="FTSK DOMAIN-CONTAINING PROTEIN YDCQ"/>
    <property type="match status" value="1"/>
</dbReference>
<evidence type="ECO:0000256" key="4">
    <source>
        <dbReference type="SAM" id="Phobius"/>
    </source>
</evidence>
<feature type="transmembrane region" description="Helical" evidence="4">
    <location>
        <begin position="58"/>
        <end position="90"/>
    </location>
</feature>
<dbReference type="PROSITE" id="PS50901">
    <property type="entry name" value="FTSK"/>
    <property type="match status" value="1"/>
</dbReference>
<proteinExistence type="predicted"/>
<name>A0A4U8QBB6_9FIRM</name>
<dbReference type="PANTHER" id="PTHR22683">
    <property type="entry name" value="SPORULATION PROTEIN RELATED"/>
    <property type="match status" value="1"/>
</dbReference>
<evidence type="ECO:0000256" key="1">
    <source>
        <dbReference type="ARBA" id="ARBA00022741"/>
    </source>
</evidence>
<keyword evidence="7" id="KW-1185">Reference proteome</keyword>
<dbReference type="EMBL" id="QGQD01000074">
    <property type="protein sequence ID" value="TLC99175.1"/>
    <property type="molecule type" value="Genomic_DNA"/>
</dbReference>
<keyword evidence="2 3" id="KW-0067">ATP-binding</keyword>
<dbReference type="Proteomes" id="UP000306509">
    <property type="component" value="Unassembled WGS sequence"/>
</dbReference>
<evidence type="ECO:0000313" key="6">
    <source>
        <dbReference type="EMBL" id="TLC99175.1"/>
    </source>
</evidence>
<reference evidence="6 7" key="1">
    <citation type="journal article" date="2019" name="Anaerobe">
        <title>Detection of Robinsoniella peoriensis in multiple bone samples of a trauma patient.</title>
        <authorList>
            <person name="Schrottner P."/>
            <person name="Hartwich K."/>
            <person name="Bunk B."/>
            <person name="Schober I."/>
            <person name="Helbig S."/>
            <person name="Rudolph W.W."/>
            <person name="Gunzer F."/>
        </authorList>
    </citation>
    <scope>NUCLEOTIDE SEQUENCE [LARGE SCALE GENOMIC DNA]</scope>
    <source>
        <strain evidence="6 7">DSM 106044</strain>
    </source>
</reference>
<sequence length="470" mass="54388">MKFYKYRGKRIKGRNKSLVLRFAFTCLLPLFLAGVILMNIGKIIRTDWKTFHFVSEDFLAVIISPYVIFSVIFSAAICILVVVLYCYFFYDHKKQLDHRQELARMILQNGWYETEKVSDAGLFKDSSNRVKDKITYFPKMYYRMNNGIISIQVKITMGKYQDQFLNLEAKLESGLYCELTDKLLYESYIEYTLLYDMIANRITIEDVQAENGKLRLMKNIWWEYDSLPHMLIAGGTGGGKTYFIMTVIEALLRTNAVINVLDPKNADLADLSVVMPEVYYKRDDMIECIERFCDGMMERSENMKLMEGYKTGENYAYLGLPAHFLIFDEYVAFMEMLGTKEGAAVMNKLKQIVMLGRLAGFFLILACQRPDAKYLGDGIRDQFNFRVALGRMSELGYSMMFGEADKKFFQKRIKGRGYVDVGTSVISEFYTPLVPKGHDFLKEIDKLIKQKQAGCKVKAVVKKVEQQELT</sequence>
<protein>
    <submittedName>
        <fullName evidence="6">DNA translocase FtsK</fullName>
    </submittedName>
</protein>
<dbReference type="InterPro" id="IPR050206">
    <property type="entry name" value="FtsK/SpoIIIE/SftA"/>
</dbReference>
<dbReference type="RefSeq" id="WP_138003479.1">
    <property type="nucleotide sequence ID" value="NZ_QGQD01000074.1"/>
</dbReference>
<keyword evidence="1 3" id="KW-0547">Nucleotide-binding</keyword>
<gene>
    <name evidence="6" type="primary">ftsK</name>
    <name evidence="6" type="ORF">DSM106044_03953</name>
</gene>
<dbReference type="GO" id="GO:0003677">
    <property type="term" value="F:DNA binding"/>
    <property type="evidence" value="ECO:0007669"/>
    <property type="project" value="InterPro"/>
</dbReference>
<evidence type="ECO:0000256" key="3">
    <source>
        <dbReference type="PROSITE-ProRule" id="PRU00289"/>
    </source>
</evidence>
<organism evidence="6 7">
    <name type="scientific">Robinsoniella peoriensis</name>
    <dbReference type="NCBI Taxonomy" id="180332"/>
    <lineage>
        <taxon>Bacteria</taxon>
        <taxon>Bacillati</taxon>
        <taxon>Bacillota</taxon>
        <taxon>Clostridia</taxon>
        <taxon>Lachnospirales</taxon>
        <taxon>Lachnospiraceae</taxon>
        <taxon>Robinsoniella</taxon>
    </lineage>
</organism>
<evidence type="ECO:0000256" key="2">
    <source>
        <dbReference type="ARBA" id="ARBA00022840"/>
    </source>
</evidence>
<keyword evidence="4" id="KW-1133">Transmembrane helix</keyword>